<feature type="domain" description="STAS" evidence="7">
    <location>
        <begin position="424"/>
        <end position="538"/>
    </location>
</feature>
<feature type="transmembrane region" description="Helical" evidence="6">
    <location>
        <begin position="334"/>
        <end position="353"/>
    </location>
</feature>
<dbReference type="InterPro" id="IPR006016">
    <property type="entry name" value="UspA"/>
</dbReference>
<feature type="transmembrane region" description="Helical" evidence="6">
    <location>
        <begin position="37"/>
        <end position="53"/>
    </location>
</feature>
<evidence type="ECO:0000259" key="7">
    <source>
        <dbReference type="PROSITE" id="PS50801"/>
    </source>
</evidence>
<feature type="transmembrane region" description="Helical" evidence="6">
    <location>
        <begin position="85"/>
        <end position="104"/>
    </location>
</feature>
<comment type="subcellular location">
    <subcellularLocation>
        <location evidence="1">Membrane</location>
        <topology evidence="1">Multi-pass membrane protein</topology>
    </subcellularLocation>
</comment>
<dbReference type="CDD" id="cd07042">
    <property type="entry name" value="STAS_SulP_like_sulfate_transporter"/>
    <property type="match status" value="1"/>
</dbReference>
<organism evidence="8 9">
    <name type="scientific">Sulfuricaulis limicola</name>
    <dbReference type="NCBI Taxonomy" id="1620215"/>
    <lineage>
        <taxon>Bacteria</taxon>
        <taxon>Pseudomonadati</taxon>
        <taxon>Pseudomonadota</taxon>
        <taxon>Gammaproteobacteria</taxon>
        <taxon>Acidiferrobacterales</taxon>
        <taxon>Acidiferrobacteraceae</taxon>
        <taxon>Sulfuricaulis</taxon>
    </lineage>
</organism>
<dbReference type="InterPro" id="IPR014729">
    <property type="entry name" value="Rossmann-like_a/b/a_fold"/>
</dbReference>
<feature type="transmembrane region" description="Helical" evidence="6">
    <location>
        <begin position="60"/>
        <end position="79"/>
    </location>
</feature>
<keyword evidence="9" id="KW-1185">Reference proteome</keyword>
<comment type="similarity">
    <text evidence="2">Belongs to the universal stress protein A family.</text>
</comment>
<dbReference type="InParanoid" id="A0A1B4XF99"/>
<evidence type="ECO:0000256" key="5">
    <source>
        <dbReference type="ARBA" id="ARBA00023136"/>
    </source>
</evidence>
<evidence type="ECO:0000256" key="2">
    <source>
        <dbReference type="ARBA" id="ARBA00008791"/>
    </source>
</evidence>
<dbReference type="InterPro" id="IPR001902">
    <property type="entry name" value="SLC26A/SulP_fam"/>
</dbReference>
<evidence type="ECO:0000313" key="9">
    <source>
        <dbReference type="Proteomes" id="UP000243180"/>
    </source>
</evidence>
<keyword evidence="4 6" id="KW-1133">Transmembrane helix</keyword>
<keyword evidence="3 6" id="KW-0812">Transmembrane</keyword>
<dbReference type="InterPro" id="IPR002645">
    <property type="entry name" value="STAS_dom"/>
</dbReference>
<accession>A0A1B4XF99</accession>
<dbReference type="KEGG" id="slim:SCL_1157"/>
<feature type="transmembrane region" description="Helical" evidence="6">
    <location>
        <begin position="111"/>
        <end position="133"/>
    </location>
</feature>
<keyword evidence="5 6" id="KW-0472">Membrane</keyword>
<feature type="transmembrane region" description="Helical" evidence="6">
    <location>
        <begin position="12"/>
        <end position="31"/>
    </location>
</feature>
<evidence type="ECO:0000256" key="1">
    <source>
        <dbReference type="ARBA" id="ARBA00004141"/>
    </source>
</evidence>
<protein>
    <submittedName>
        <fullName evidence="8">Sulfate permease</fullName>
    </submittedName>
</protein>
<evidence type="ECO:0000256" key="4">
    <source>
        <dbReference type="ARBA" id="ARBA00022989"/>
    </source>
</evidence>
<dbReference type="Pfam" id="PF00582">
    <property type="entry name" value="Usp"/>
    <property type="match status" value="2"/>
</dbReference>
<dbReference type="PANTHER" id="PTHR11814">
    <property type="entry name" value="SULFATE TRANSPORTER"/>
    <property type="match status" value="1"/>
</dbReference>
<gene>
    <name evidence="8" type="ORF">SCL_1157</name>
</gene>
<dbReference type="PRINTS" id="PR01438">
    <property type="entry name" value="UNVRSLSTRESS"/>
</dbReference>
<dbReference type="InterPro" id="IPR011547">
    <property type="entry name" value="SLC26A/SulP_dom"/>
</dbReference>
<evidence type="ECO:0000313" key="8">
    <source>
        <dbReference type="EMBL" id="BAV33470.1"/>
    </source>
</evidence>
<name>A0A1B4XF99_9GAMM</name>
<dbReference type="Pfam" id="PF00916">
    <property type="entry name" value="Sulfate_transp"/>
    <property type="match status" value="1"/>
</dbReference>
<feature type="transmembrane region" description="Helical" evidence="6">
    <location>
        <begin position="240"/>
        <end position="259"/>
    </location>
</feature>
<dbReference type="Gene3D" id="3.30.750.24">
    <property type="entry name" value="STAS domain"/>
    <property type="match status" value="1"/>
</dbReference>
<dbReference type="PROSITE" id="PS50801">
    <property type="entry name" value="STAS"/>
    <property type="match status" value="1"/>
</dbReference>
<dbReference type="SUPFAM" id="SSF52091">
    <property type="entry name" value="SpoIIaa-like"/>
    <property type="match status" value="1"/>
</dbReference>
<dbReference type="NCBIfam" id="TIGR00815">
    <property type="entry name" value="sulP"/>
    <property type="match status" value="1"/>
</dbReference>
<reference evidence="8 9" key="1">
    <citation type="submission" date="2015-05" db="EMBL/GenBank/DDBJ databases">
        <title>Complete genome sequence of a sulfur-oxidizing gammaproteobacterium strain HA5.</title>
        <authorList>
            <person name="Miura A."/>
            <person name="Kojima H."/>
            <person name="Fukui M."/>
        </authorList>
    </citation>
    <scope>NUCLEOTIDE SEQUENCE [LARGE SCALE GENOMIC DNA]</scope>
    <source>
        <strain evidence="8 9">HA5</strain>
    </source>
</reference>
<dbReference type="Gene3D" id="3.40.50.620">
    <property type="entry name" value="HUPs"/>
    <property type="match status" value="2"/>
</dbReference>
<evidence type="ECO:0000256" key="3">
    <source>
        <dbReference type="ARBA" id="ARBA00022692"/>
    </source>
</evidence>
<dbReference type="CDD" id="cd00293">
    <property type="entry name" value="USP-like"/>
    <property type="match status" value="2"/>
</dbReference>
<dbReference type="Pfam" id="PF01740">
    <property type="entry name" value="STAS"/>
    <property type="match status" value="1"/>
</dbReference>
<dbReference type="InterPro" id="IPR006015">
    <property type="entry name" value="Universal_stress_UspA"/>
</dbReference>
<proteinExistence type="inferred from homology"/>
<dbReference type="AlphaFoldDB" id="A0A1B4XF99"/>
<dbReference type="GO" id="GO:0055085">
    <property type="term" value="P:transmembrane transport"/>
    <property type="evidence" value="ECO:0007669"/>
    <property type="project" value="InterPro"/>
</dbReference>
<feature type="transmembrane region" description="Helical" evidence="6">
    <location>
        <begin position="165"/>
        <end position="183"/>
    </location>
</feature>
<feature type="transmembrane region" description="Helical" evidence="6">
    <location>
        <begin position="305"/>
        <end position="328"/>
    </location>
</feature>
<dbReference type="FunCoup" id="A0A1B4XF99">
    <property type="interactions" value="168"/>
</dbReference>
<dbReference type="GO" id="GO:0016020">
    <property type="term" value="C:membrane"/>
    <property type="evidence" value="ECO:0007669"/>
    <property type="project" value="UniProtKB-SubCell"/>
</dbReference>
<feature type="transmembrane region" description="Helical" evidence="6">
    <location>
        <begin position="374"/>
        <end position="401"/>
    </location>
</feature>
<dbReference type="EMBL" id="AP014879">
    <property type="protein sequence ID" value="BAV33470.1"/>
    <property type="molecule type" value="Genomic_DNA"/>
</dbReference>
<evidence type="ECO:0000256" key="6">
    <source>
        <dbReference type="SAM" id="Phobius"/>
    </source>
</evidence>
<dbReference type="Proteomes" id="UP000243180">
    <property type="component" value="Chromosome"/>
</dbReference>
<feature type="transmembrane region" description="Helical" evidence="6">
    <location>
        <begin position="190"/>
        <end position="209"/>
    </location>
</feature>
<dbReference type="SUPFAM" id="SSF52402">
    <property type="entry name" value="Adenine nucleotide alpha hydrolases-like"/>
    <property type="match status" value="2"/>
</dbReference>
<sequence length="855" mass="90606">MVTRATVKADFMAGLTGAVVVLPQGVAFAMIAGLPPVYGLYTAMVPAIVAGLFGSSRHLISGPTTAISIVVFAAVSKFAEPGSAQFVQLALTLTFLAGVYQLALGLARMGALVNFISHSVVVGFTAGAAVLIATSQLKHYFGMHIPSGESFIHTWRDLIAQLPETNPYVAGIATLTLVILIVLMKLKPRWPVMLIGMVLGSLAAAFAGGESEGIRLVGKLPSDLPPLSMPDLHLAAVKQLGSAALAVAMLGLVEAVSIARSVASKSGQRINGNQEFIGQGLANAVGSFFSSYASSGSFTRSGLNYTAGAVTPLSAVFAAVSLALIVLLVAPLAAHLPIAAMAAVLLVVAYRLIDFHHIKTIISTSKRETAVLATTFFATLFVELEFAIYVGVMLSLIIYLMRTAQPRVADIVPDPNTQQRNFVIDKKLPECPQLKVIRIDGSIYFGAVDHVGERLHSFAEANPAQKHLLVVGTGVNFIDLAGAELLAAEARRRRAQGGDLYLAKVKPEACETLRRGGFRDLIGAYNIFPGKASAIANIFQRLDHAICARCDKRIFGECAQVRPILPGAAAPAAPEFGALPRVERLLVASDDSEYTAGAIHEALRIAKKSGARVRVIHMIPRTDNELTAGTEEIPEALLARARAHLNDVEREAIAAGVTCDTEVIYTSLRLYQEIVNQADQMKADLIVMGRRGRRGLARVRLGQATAKVIGHAHCAVLIVPRNAEITGQRLVLATDGSVYADAATAMAGSLAKIFAAPVSALSVTLPSQSDRRHEEARVAANRAAAFLRSHELDAEAVVYHGRPDEVIVETTMAKKADLIVIGSHGRTGLDRVMLGSVSERVIDATSTAVLVAKIS</sequence>
<dbReference type="InterPro" id="IPR036513">
    <property type="entry name" value="STAS_dom_sf"/>
</dbReference>